<sequence length="138" mass="15266">RKRLIVEEPVEEPVEDSAEESVEESADKPYGGYMVDDNAIDDDELVDEVEDDEEDEDEDNEELVMGSAGKLGTTKKTPHTLVYKKIMTLFRNPPDTIFAIKQVTVQQVKNKIGGIKKGFVKAHKLVNSPGFGSQKGVG</sequence>
<evidence type="ECO:0000313" key="3">
    <source>
        <dbReference type="Proteomes" id="UP000780801"/>
    </source>
</evidence>
<reference evidence="2" key="1">
    <citation type="journal article" date="2020" name="Fungal Divers.">
        <title>Resolving the Mortierellaceae phylogeny through synthesis of multi-gene phylogenetics and phylogenomics.</title>
        <authorList>
            <person name="Vandepol N."/>
            <person name="Liber J."/>
            <person name="Desiro A."/>
            <person name="Na H."/>
            <person name="Kennedy M."/>
            <person name="Barry K."/>
            <person name="Grigoriev I.V."/>
            <person name="Miller A.N."/>
            <person name="O'Donnell K."/>
            <person name="Stajich J.E."/>
            <person name="Bonito G."/>
        </authorList>
    </citation>
    <scope>NUCLEOTIDE SEQUENCE</scope>
    <source>
        <strain evidence="2">KOD1015</strain>
    </source>
</reference>
<evidence type="ECO:0000256" key="1">
    <source>
        <dbReference type="SAM" id="MobiDB-lite"/>
    </source>
</evidence>
<feature type="region of interest" description="Disordered" evidence="1">
    <location>
        <begin position="1"/>
        <end position="75"/>
    </location>
</feature>
<feature type="compositionally biased region" description="Acidic residues" evidence="1">
    <location>
        <begin position="38"/>
        <end position="62"/>
    </location>
</feature>
<proteinExistence type="predicted"/>
<protein>
    <submittedName>
        <fullName evidence="2">Uncharacterized protein</fullName>
    </submittedName>
</protein>
<dbReference type="EMBL" id="JAABOA010003527">
    <property type="protein sequence ID" value="KAF9578560.1"/>
    <property type="molecule type" value="Genomic_DNA"/>
</dbReference>
<gene>
    <name evidence="2" type="ORF">BGW38_005575</name>
</gene>
<name>A0A9P6KBD4_9FUNG</name>
<organism evidence="2 3">
    <name type="scientific">Lunasporangiospora selenospora</name>
    <dbReference type="NCBI Taxonomy" id="979761"/>
    <lineage>
        <taxon>Eukaryota</taxon>
        <taxon>Fungi</taxon>
        <taxon>Fungi incertae sedis</taxon>
        <taxon>Mucoromycota</taxon>
        <taxon>Mortierellomycotina</taxon>
        <taxon>Mortierellomycetes</taxon>
        <taxon>Mortierellales</taxon>
        <taxon>Mortierellaceae</taxon>
        <taxon>Lunasporangiospora</taxon>
    </lineage>
</organism>
<dbReference type="Proteomes" id="UP000780801">
    <property type="component" value="Unassembled WGS sequence"/>
</dbReference>
<comment type="caution">
    <text evidence="2">The sequence shown here is derived from an EMBL/GenBank/DDBJ whole genome shotgun (WGS) entry which is preliminary data.</text>
</comment>
<feature type="non-terminal residue" evidence="2">
    <location>
        <position position="1"/>
    </location>
</feature>
<evidence type="ECO:0000313" key="2">
    <source>
        <dbReference type="EMBL" id="KAF9578560.1"/>
    </source>
</evidence>
<accession>A0A9P6KBD4</accession>
<keyword evidence="3" id="KW-1185">Reference proteome</keyword>
<dbReference type="AlphaFoldDB" id="A0A9P6KBD4"/>
<feature type="compositionally biased region" description="Acidic residues" evidence="1">
    <location>
        <begin position="8"/>
        <end position="24"/>
    </location>
</feature>
<dbReference type="OrthoDB" id="2441077at2759"/>